<dbReference type="CDD" id="cd09019">
    <property type="entry name" value="galactose_mutarotase_like"/>
    <property type="match status" value="1"/>
</dbReference>
<evidence type="ECO:0000256" key="6">
    <source>
        <dbReference type="PIRSR" id="PIRSR005096-1"/>
    </source>
</evidence>
<dbReference type="RefSeq" id="WP_220661262.1">
    <property type="nucleotide sequence ID" value="NZ_CP069370.1"/>
</dbReference>
<dbReference type="GO" id="GO:0006006">
    <property type="term" value="P:glucose metabolic process"/>
    <property type="evidence" value="ECO:0007669"/>
    <property type="project" value="TreeGrafter"/>
</dbReference>
<evidence type="ECO:0000256" key="7">
    <source>
        <dbReference type="PIRSR" id="PIRSR005096-2"/>
    </source>
</evidence>
<name>A0A8G1EB56_9RHOB</name>
<feature type="binding site" evidence="7">
    <location>
        <position position="246"/>
    </location>
    <ligand>
        <name>beta-D-galactose</name>
        <dbReference type="ChEBI" id="CHEBI:27667"/>
    </ligand>
</feature>
<comment type="similarity">
    <text evidence="2 5">Belongs to the aldose epimerase family.</text>
</comment>
<comment type="catalytic activity">
    <reaction evidence="5">
        <text>alpha-D-glucose = beta-D-glucose</text>
        <dbReference type="Rhea" id="RHEA:10264"/>
        <dbReference type="ChEBI" id="CHEBI:15903"/>
        <dbReference type="ChEBI" id="CHEBI:17925"/>
        <dbReference type="EC" id="5.1.3.3"/>
    </reaction>
</comment>
<evidence type="ECO:0000313" key="9">
    <source>
        <dbReference type="EMBL" id="QYZ69042.1"/>
    </source>
</evidence>
<evidence type="ECO:0000256" key="8">
    <source>
        <dbReference type="PIRSR" id="PIRSR005096-3"/>
    </source>
</evidence>
<evidence type="ECO:0000256" key="1">
    <source>
        <dbReference type="ARBA" id="ARBA00005028"/>
    </source>
</evidence>
<evidence type="ECO:0000313" key="10">
    <source>
        <dbReference type="Proteomes" id="UP000826300"/>
    </source>
</evidence>
<accession>A0A8G1EB56</accession>
<dbReference type="GO" id="GO:0004034">
    <property type="term" value="F:aldose 1-epimerase activity"/>
    <property type="evidence" value="ECO:0007669"/>
    <property type="project" value="UniProtKB-EC"/>
</dbReference>
<dbReference type="InterPro" id="IPR011013">
    <property type="entry name" value="Gal_mutarotase_sf_dom"/>
</dbReference>
<keyword evidence="10" id="KW-1185">Reference proteome</keyword>
<reference evidence="9" key="1">
    <citation type="submission" date="2021-02" db="EMBL/GenBank/DDBJ databases">
        <title>Rhodobacter shimadae sp. nov., an aerobic anoxygenic phototrophic bacterium isolated from a hot spring.</title>
        <authorList>
            <person name="Muramatsu S."/>
            <person name="Haruta S."/>
            <person name="Hirose S."/>
            <person name="Hanada S."/>
        </authorList>
    </citation>
    <scope>NUCLEOTIDE SEQUENCE</scope>
    <source>
        <strain evidence="9">N10</strain>
    </source>
</reference>
<dbReference type="KEGG" id="nsm:JO391_15015"/>
<feature type="binding site" evidence="8">
    <location>
        <begin position="80"/>
        <end position="81"/>
    </location>
    <ligand>
        <name>beta-D-galactose</name>
        <dbReference type="ChEBI" id="CHEBI:27667"/>
    </ligand>
</feature>
<dbReference type="Gene3D" id="2.70.98.10">
    <property type="match status" value="1"/>
</dbReference>
<keyword evidence="4 5" id="KW-0119">Carbohydrate metabolism</keyword>
<feature type="active site" description="Proton donor" evidence="6">
    <location>
        <position position="177"/>
    </location>
</feature>
<dbReference type="PANTHER" id="PTHR10091">
    <property type="entry name" value="ALDOSE-1-EPIMERASE"/>
    <property type="match status" value="1"/>
</dbReference>
<evidence type="ECO:0000256" key="5">
    <source>
        <dbReference type="PIRNR" id="PIRNR005096"/>
    </source>
</evidence>
<dbReference type="InterPro" id="IPR008183">
    <property type="entry name" value="Aldose_1/G6P_1-epimerase"/>
</dbReference>
<dbReference type="Pfam" id="PF01263">
    <property type="entry name" value="Aldose_epim"/>
    <property type="match status" value="1"/>
</dbReference>
<comment type="pathway">
    <text evidence="1 5">Carbohydrate metabolism; hexose metabolism.</text>
</comment>
<evidence type="ECO:0000256" key="4">
    <source>
        <dbReference type="ARBA" id="ARBA00023277"/>
    </source>
</evidence>
<gene>
    <name evidence="9" type="ORF">JO391_15015</name>
</gene>
<dbReference type="PANTHER" id="PTHR10091:SF0">
    <property type="entry name" value="GALACTOSE MUTAROTASE"/>
    <property type="match status" value="1"/>
</dbReference>
<dbReference type="SUPFAM" id="SSF74650">
    <property type="entry name" value="Galactose mutarotase-like"/>
    <property type="match status" value="1"/>
</dbReference>
<dbReference type="NCBIfam" id="NF008277">
    <property type="entry name" value="PRK11055.1"/>
    <property type="match status" value="1"/>
</dbReference>
<dbReference type="PIRSF" id="PIRSF005096">
    <property type="entry name" value="GALM"/>
    <property type="match status" value="1"/>
</dbReference>
<dbReference type="InterPro" id="IPR015443">
    <property type="entry name" value="Aldose_1-epimerase"/>
</dbReference>
<protein>
    <recommendedName>
        <fullName evidence="5">Aldose 1-epimerase</fullName>
        <ecNumber evidence="5">5.1.3.3</ecNumber>
    </recommendedName>
</protein>
<proteinExistence type="inferred from homology"/>
<dbReference type="Proteomes" id="UP000826300">
    <property type="component" value="Chromosome"/>
</dbReference>
<dbReference type="EC" id="5.1.3.3" evidence="5"/>
<dbReference type="InterPro" id="IPR047215">
    <property type="entry name" value="Galactose_mutarotase-like"/>
</dbReference>
<dbReference type="GO" id="GO:0033499">
    <property type="term" value="P:galactose catabolic process via UDP-galactose, Leloir pathway"/>
    <property type="evidence" value="ECO:0007669"/>
    <property type="project" value="TreeGrafter"/>
</dbReference>
<keyword evidence="3 5" id="KW-0413">Isomerase</keyword>
<dbReference type="AlphaFoldDB" id="A0A8G1EB56"/>
<dbReference type="UniPathway" id="UPA00242"/>
<sequence>MTAMGTADFGTVGGHVVPLLAISSPGGLTATVTPWGARLVSLHIPDRQGKLADVVLGHDRIEDYLAYPTYFGATCGRYANRIAGGRFLLDGALVQLDRNEGPNTLHGGREGFDRKLWSITSNTPEEVSFAASSPDGEMGFPGHATLNATYRFTRDDRLEIVLEADTDRPTVMNMVNHAYFNLAGHDAGSVLGHEMRVAADFYTPVTADLLATGEICRVEGTAFDFRQKRRLAEALLADPSMTAGYDHNWCLSGEPAGHSLHLCAEVVDPVSGRGLRLATNQPGVQIYTCGQMNAPVPAKGGGSYGRFAGLTLETQYFPCSPNNLQFPQARLDPGQRYHHAMEFSFFTA</sequence>
<organism evidence="9 10">
    <name type="scientific">Neotabrizicola shimadae</name>
    <dbReference type="NCBI Taxonomy" id="2807096"/>
    <lineage>
        <taxon>Bacteria</taxon>
        <taxon>Pseudomonadati</taxon>
        <taxon>Pseudomonadota</taxon>
        <taxon>Alphaproteobacteria</taxon>
        <taxon>Rhodobacterales</taxon>
        <taxon>Paracoccaceae</taxon>
        <taxon>Neotabrizicola</taxon>
    </lineage>
</organism>
<dbReference type="InterPro" id="IPR014718">
    <property type="entry name" value="GH-type_carb-bd"/>
</dbReference>
<evidence type="ECO:0000256" key="3">
    <source>
        <dbReference type="ARBA" id="ARBA00023235"/>
    </source>
</evidence>
<dbReference type="GO" id="GO:0030246">
    <property type="term" value="F:carbohydrate binding"/>
    <property type="evidence" value="ECO:0007669"/>
    <property type="project" value="InterPro"/>
</dbReference>
<dbReference type="EMBL" id="CP069370">
    <property type="protein sequence ID" value="QYZ69042.1"/>
    <property type="molecule type" value="Genomic_DNA"/>
</dbReference>
<feature type="binding site" evidence="8">
    <location>
        <begin position="177"/>
        <end position="179"/>
    </location>
    <ligand>
        <name>beta-D-galactose</name>
        <dbReference type="ChEBI" id="CHEBI:27667"/>
    </ligand>
</feature>
<evidence type="ECO:0000256" key="2">
    <source>
        <dbReference type="ARBA" id="ARBA00006206"/>
    </source>
</evidence>
<feature type="active site" description="Proton acceptor" evidence="6">
    <location>
        <position position="313"/>
    </location>
</feature>